<gene>
    <name evidence="1" type="ORF">F969_01612</name>
</gene>
<proteinExistence type="predicted"/>
<dbReference type="Proteomes" id="UP000013070">
    <property type="component" value="Unassembled WGS sequence"/>
</dbReference>
<reference evidence="1 2" key="1">
    <citation type="submission" date="2013-02" db="EMBL/GenBank/DDBJ databases">
        <title>The Genome Sequence of Acinetobacter sp. NIPH 899.</title>
        <authorList>
            <consortium name="The Broad Institute Genome Sequencing Platform"/>
            <consortium name="The Broad Institute Genome Sequencing Center for Infectious Disease"/>
            <person name="Cerqueira G."/>
            <person name="Feldgarden M."/>
            <person name="Courvalin P."/>
            <person name="Perichon B."/>
            <person name="Grillot-Courvalin C."/>
            <person name="Clermont D."/>
            <person name="Rocha E."/>
            <person name="Yoon E.-J."/>
            <person name="Nemec A."/>
            <person name="Walker B."/>
            <person name="Young S.K."/>
            <person name="Zeng Q."/>
            <person name="Gargeya S."/>
            <person name="Fitzgerald M."/>
            <person name="Haas B."/>
            <person name="Abouelleil A."/>
            <person name="Alvarado L."/>
            <person name="Arachchi H.M."/>
            <person name="Berlin A.M."/>
            <person name="Chapman S.B."/>
            <person name="Dewar J."/>
            <person name="Goldberg J."/>
            <person name="Griggs A."/>
            <person name="Gujja S."/>
            <person name="Hansen M."/>
            <person name="Howarth C."/>
            <person name="Imamovic A."/>
            <person name="Larimer J."/>
            <person name="McCowan C."/>
            <person name="Murphy C."/>
            <person name="Neiman D."/>
            <person name="Pearson M."/>
            <person name="Priest M."/>
            <person name="Roberts A."/>
            <person name="Saif S."/>
            <person name="Shea T."/>
            <person name="Sisk P."/>
            <person name="Sykes S."/>
            <person name="Wortman J."/>
            <person name="Nusbaum C."/>
            <person name="Birren B."/>
        </authorList>
    </citation>
    <scope>NUCLEOTIDE SEQUENCE [LARGE SCALE GENOMIC DNA]</scope>
    <source>
        <strain evidence="1 2">NIPH 899</strain>
    </source>
</reference>
<keyword evidence="2" id="KW-1185">Reference proteome</keyword>
<dbReference type="AlphaFoldDB" id="N8VIP7"/>
<sequence>MKLIRTSNKKAMTYHYHDESIVKSLPENTVFVFGSNLAGQHAGGAARTAYEHFGAVMGVGRGWAGQSYAIPTMNEHLQQMPLSQIQHYIDDFKIYTKNHPKIKYFITSVGCGIAGYKVEEIAPMFKGISHNVIFPQSFQPFVEKALPKITSQFLHTIFRDSVIFTPATDELIDVLALTDNEKSLAKILLNTQIYPVDSNGRDRVFEIEDILHNLNGKIFDFQNNSEGSMLFGAVILALLELYNINEKDFIDVWKGDREIAPPKPENKARKTVR</sequence>
<accession>N8VIP7</accession>
<evidence type="ECO:0000313" key="1">
    <source>
        <dbReference type="EMBL" id="ENU99430.1"/>
    </source>
</evidence>
<dbReference type="eggNOG" id="COG1595">
    <property type="taxonomic scope" value="Bacteria"/>
</dbReference>
<dbReference type="PATRIC" id="fig|1217710.3.peg.1522"/>
<protein>
    <submittedName>
        <fullName evidence="1">Uncharacterized protein</fullName>
    </submittedName>
</protein>
<comment type="caution">
    <text evidence="1">The sequence shown here is derived from an EMBL/GenBank/DDBJ whole genome shotgun (WGS) entry which is preliminary data.</text>
</comment>
<dbReference type="HOGENOM" id="CLU_1052216_0_0_6"/>
<organism evidence="1 2">
    <name type="scientific">Acinetobacter variabilis</name>
    <dbReference type="NCBI Taxonomy" id="70346"/>
    <lineage>
        <taxon>Bacteria</taxon>
        <taxon>Pseudomonadati</taxon>
        <taxon>Pseudomonadota</taxon>
        <taxon>Gammaproteobacteria</taxon>
        <taxon>Moraxellales</taxon>
        <taxon>Moraxellaceae</taxon>
        <taxon>Acinetobacter</taxon>
    </lineage>
</organism>
<dbReference type="EMBL" id="APPE01000050">
    <property type="protein sequence ID" value="ENU99430.1"/>
    <property type="molecule type" value="Genomic_DNA"/>
</dbReference>
<evidence type="ECO:0000313" key="2">
    <source>
        <dbReference type="Proteomes" id="UP000013070"/>
    </source>
</evidence>
<name>N8VIP7_9GAMM</name>